<evidence type="ECO:0000313" key="2">
    <source>
        <dbReference type="Proteomes" id="UP000828390"/>
    </source>
</evidence>
<protein>
    <submittedName>
        <fullName evidence="1">Uncharacterized protein</fullName>
    </submittedName>
</protein>
<dbReference type="EMBL" id="JAIWYP010000001">
    <property type="protein sequence ID" value="KAH3896574.1"/>
    <property type="molecule type" value="Genomic_DNA"/>
</dbReference>
<dbReference type="Proteomes" id="UP000828390">
    <property type="component" value="Unassembled WGS sequence"/>
</dbReference>
<organism evidence="1 2">
    <name type="scientific">Dreissena polymorpha</name>
    <name type="common">Zebra mussel</name>
    <name type="synonym">Mytilus polymorpha</name>
    <dbReference type="NCBI Taxonomy" id="45954"/>
    <lineage>
        <taxon>Eukaryota</taxon>
        <taxon>Metazoa</taxon>
        <taxon>Spiralia</taxon>
        <taxon>Lophotrochozoa</taxon>
        <taxon>Mollusca</taxon>
        <taxon>Bivalvia</taxon>
        <taxon>Autobranchia</taxon>
        <taxon>Heteroconchia</taxon>
        <taxon>Euheterodonta</taxon>
        <taxon>Imparidentia</taxon>
        <taxon>Neoheterodontei</taxon>
        <taxon>Myida</taxon>
        <taxon>Dreissenoidea</taxon>
        <taxon>Dreissenidae</taxon>
        <taxon>Dreissena</taxon>
    </lineage>
</organism>
<dbReference type="AlphaFoldDB" id="A0A9D4NMP8"/>
<gene>
    <name evidence="1" type="ORF">DPMN_020752</name>
</gene>
<sequence length="73" mass="8582">MHTLGKPELFVNRTIKPVPSPSGLQRVYCIHKIQNVQRRAVCWVKHNYSPYDSVTSMKQELGWQTLQDRRNDT</sequence>
<reference evidence="1" key="2">
    <citation type="submission" date="2020-11" db="EMBL/GenBank/DDBJ databases">
        <authorList>
            <person name="McCartney M.A."/>
            <person name="Auch B."/>
            <person name="Kono T."/>
            <person name="Mallez S."/>
            <person name="Becker A."/>
            <person name="Gohl D.M."/>
            <person name="Silverstein K.A.T."/>
            <person name="Koren S."/>
            <person name="Bechman K.B."/>
            <person name="Herman A."/>
            <person name="Abrahante J.E."/>
            <person name="Garbe J."/>
        </authorList>
    </citation>
    <scope>NUCLEOTIDE SEQUENCE</scope>
    <source>
        <strain evidence="1">Duluth1</strain>
        <tissue evidence="1">Whole animal</tissue>
    </source>
</reference>
<comment type="caution">
    <text evidence="1">The sequence shown here is derived from an EMBL/GenBank/DDBJ whole genome shotgun (WGS) entry which is preliminary data.</text>
</comment>
<reference evidence="1" key="1">
    <citation type="journal article" date="2019" name="bioRxiv">
        <title>The Genome of the Zebra Mussel, Dreissena polymorpha: A Resource for Invasive Species Research.</title>
        <authorList>
            <person name="McCartney M.A."/>
            <person name="Auch B."/>
            <person name="Kono T."/>
            <person name="Mallez S."/>
            <person name="Zhang Y."/>
            <person name="Obille A."/>
            <person name="Becker A."/>
            <person name="Abrahante J.E."/>
            <person name="Garbe J."/>
            <person name="Badalamenti J.P."/>
            <person name="Herman A."/>
            <person name="Mangelson H."/>
            <person name="Liachko I."/>
            <person name="Sullivan S."/>
            <person name="Sone E.D."/>
            <person name="Koren S."/>
            <person name="Silverstein K.A.T."/>
            <person name="Beckman K.B."/>
            <person name="Gohl D.M."/>
        </authorList>
    </citation>
    <scope>NUCLEOTIDE SEQUENCE</scope>
    <source>
        <strain evidence="1">Duluth1</strain>
        <tissue evidence="1">Whole animal</tissue>
    </source>
</reference>
<proteinExistence type="predicted"/>
<name>A0A9D4NMP8_DREPO</name>
<keyword evidence="2" id="KW-1185">Reference proteome</keyword>
<evidence type="ECO:0000313" key="1">
    <source>
        <dbReference type="EMBL" id="KAH3896574.1"/>
    </source>
</evidence>
<accession>A0A9D4NMP8</accession>